<proteinExistence type="inferred from homology"/>
<feature type="transmembrane region" description="Helical" evidence="10">
    <location>
        <begin position="390"/>
        <end position="409"/>
    </location>
</feature>
<dbReference type="Proteomes" id="UP000194903">
    <property type="component" value="Unassembled WGS sequence"/>
</dbReference>
<keyword evidence="9" id="KW-0046">Antibiotic resistance</keyword>
<evidence type="ECO:0000256" key="1">
    <source>
        <dbReference type="ARBA" id="ARBA00004651"/>
    </source>
</evidence>
<feature type="transmembrane region" description="Helical" evidence="10">
    <location>
        <begin position="96"/>
        <end position="119"/>
    </location>
</feature>
<feature type="transmembrane region" description="Helical" evidence="10">
    <location>
        <begin position="20"/>
        <end position="39"/>
    </location>
</feature>
<feature type="transmembrane region" description="Helical" evidence="10">
    <location>
        <begin position="51"/>
        <end position="75"/>
    </location>
</feature>
<evidence type="ECO:0000256" key="8">
    <source>
        <dbReference type="ARBA" id="ARBA00023136"/>
    </source>
</evidence>
<dbReference type="GO" id="GO:0046677">
    <property type="term" value="P:response to antibiotic"/>
    <property type="evidence" value="ECO:0007669"/>
    <property type="project" value="UniProtKB-KW"/>
</dbReference>
<feature type="transmembrane region" description="Helical" evidence="10">
    <location>
        <begin position="169"/>
        <end position="189"/>
    </location>
</feature>
<dbReference type="EMBL" id="NHOC01000007">
    <property type="protein sequence ID" value="OUM20249.1"/>
    <property type="molecule type" value="Genomic_DNA"/>
</dbReference>
<evidence type="ECO:0000256" key="9">
    <source>
        <dbReference type="ARBA" id="ARBA00023251"/>
    </source>
</evidence>
<dbReference type="InterPro" id="IPR002528">
    <property type="entry name" value="MATE_fam"/>
</dbReference>
<sequence>MENQKSMEVFSSMPVPKAVFKNAVPAMAAMLMVLIYNLADTFFIGQTHDALQVAAVSLATPVFLIFMSIGSILGIGGTSVISRAIGEGRFEYARKVCAFCMWSCVDIGIVLSTLMLIFMDQILALVGASADTWELAKSYLTIVTCCGPFVLISNCYSNVIRAEGESGKAMMGQLLGNLLNVILDPIMILGFGWNIVGAAIATVIGNVVGAGYYILYFLRGKSSLSVNIKDFTLKGKVCSSVLAIGVPAALGSLLMSVSQIIINSQMAEYGDMTIAAMGVAMKVVTITGMVSMGLGQGVQPLLGYCVGAKLWGRFKKVLRFSLTFALCLSLVLTAVCYLFTNQIVSAFLTDAMAFDYAVQFARILLTTSFLFGVFYVIINALQAMGAATESLIINLSRQGIIFIPALFLLKEMMGLTGLVWAQPVADLISIVFAVILYIRISQKMMNTNTVLN</sequence>
<evidence type="ECO:0000313" key="11">
    <source>
        <dbReference type="EMBL" id="OUM20249.1"/>
    </source>
</evidence>
<dbReference type="OrthoDB" id="9811110at2"/>
<comment type="subcellular location">
    <subcellularLocation>
        <location evidence="1">Cell membrane</location>
        <topology evidence="1">Multi-pass membrane protein</topology>
    </subcellularLocation>
</comment>
<dbReference type="PANTHER" id="PTHR43823">
    <property type="entry name" value="SPORULATION PROTEIN YKVU"/>
    <property type="match status" value="1"/>
</dbReference>
<organism evidence="11 12">
    <name type="scientific">Butyricicoccus porcorum</name>
    <dbReference type="NCBI Taxonomy" id="1945634"/>
    <lineage>
        <taxon>Bacteria</taxon>
        <taxon>Bacillati</taxon>
        <taxon>Bacillota</taxon>
        <taxon>Clostridia</taxon>
        <taxon>Eubacteriales</taxon>
        <taxon>Butyricicoccaceae</taxon>
        <taxon>Butyricicoccus</taxon>
    </lineage>
</organism>
<feature type="transmembrane region" description="Helical" evidence="10">
    <location>
        <begin position="139"/>
        <end position="157"/>
    </location>
</feature>
<evidence type="ECO:0000313" key="12">
    <source>
        <dbReference type="Proteomes" id="UP000194903"/>
    </source>
</evidence>
<evidence type="ECO:0000256" key="10">
    <source>
        <dbReference type="SAM" id="Phobius"/>
    </source>
</evidence>
<feature type="transmembrane region" description="Helical" evidence="10">
    <location>
        <begin position="415"/>
        <end position="438"/>
    </location>
</feature>
<gene>
    <name evidence="11" type="ORF">CBW42_09385</name>
</gene>
<dbReference type="Pfam" id="PF01554">
    <property type="entry name" value="MatE"/>
    <property type="match status" value="2"/>
</dbReference>
<feature type="transmembrane region" description="Helical" evidence="10">
    <location>
        <begin position="195"/>
        <end position="218"/>
    </location>
</feature>
<keyword evidence="4" id="KW-0813">Transport</keyword>
<reference evidence="11 12" key="1">
    <citation type="submission" date="2017-05" db="EMBL/GenBank/DDBJ databases">
        <title>Butyricicoccus porcorum sp. nov. a butyrate-producing bacterium from the swine intestinal tract.</title>
        <authorList>
            <person name="Trachsel J."/>
            <person name="Humphrey S."/>
            <person name="Allen H.K."/>
        </authorList>
    </citation>
    <scope>NUCLEOTIDE SEQUENCE [LARGE SCALE GENOMIC DNA]</scope>
    <source>
        <strain evidence="11">BB10</strain>
    </source>
</reference>
<feature type="transmembrane region" description="Helical" evidence="10">
    <location>
        <begin position="317"/>
        <end position="340"/>
    </location>
</feature>
<protein>
    <recommendedName>
        <fullName evidence="3">Multidrug export protein MepA</fullName>
    </recommendedName>
</protein>
<accession>A0A252F3D2</accession>
<keyword evidence="6 10" id="KW-0812">Transmembrane</keyword>
<feature type="transmembrane region" description="Helical" evidence="10">
    <location>
        <begin position="239"/>
        <end position="262"/>
    </location>
</feature>
<keyword evidence="7 10" id="KW-1133">Transmembrane helix</keyword>
<dbReference type="InterPro" id="IPR051327">
    <property type="entry name" value="MATE_MepA_subfamily"/>
</dbReference>
<dbReference type="CDD" id="cd13143">
    <property type="entry name" value="MATE_MepA_like"/>
    <property type="match status" value="1"/>
</dbReference>
<evidence type="ECO:0000256" key="6">
    <source>
        <dbReference type="ARBA" id="ARBA00022692"/>
    </source>
</evidence>
<dbReference type="AlphaFoldDB" id="A0A252F3D2"/>
<dbReference type="NCBIfam" id="TIGR00797">
    <property type="entry name" value="matE"/>
    <property type="match status" value="1"/>
</dbReference>
<dbReference type="InterPro" id="IPR045070">
    <property type="entry name" value="MATE_MepA-like"/>
</dbReference>
<comment type="similarity">
    <text evidence="2">Belongs to the multi antimicrobial extrusion (MATE) (TC 2.A.66.1) family. MepA subfamily.</text>
</comment>
<evidence type="ECO:0000256" key="4">
    <source>
        <dbReference type="ARBA" id="ARBA00022448"/>
    </source>
</evidence>
<evidence type="ECO:0000256" key="2">
    <source>
        <dbReference type="ARBA" id="ARBA00008417"/>
    </source>
</evidence>
<dbReference type="GO" id="GO:0042910">
    <property type="term" value="F:xenobiotic transmembrane transporter activity"/>
    <property type="evidence" value="ECO:0007669"/>
    <property type="project" value="InterPro"/>
</dbReference>
<evidence type="ECO:0000256" key="3">
    <source>
        <dbReference type="ARBA" id="ARBA00022106"/>
    </source>
</evidence>
<feature type="transmembrane region" description="Helical" evidence="10">
    <location>
        <begin position="274"/>
        <end position="296"/>
    </location>
</feature>
<keyword evidence="5" id="KW-1003">Cell membrane</keyword>
<dbReference type="GO" id="GO:0005886">
    <property type="term" value="C:plasma membrane"/>
    <property type="evidence" value="ECO:0007669"/>
    <property type="project" value="UniProtKB-SubCell"/>
</dbReference>
<keyword evidence="12" id="KW-1185">Reference proteome</keyword>
<feature type="transmembrane region" description="Helical" evidence="10">
    <location>
        <begin position="360"/>
        <end position="378"/>
    </location>
</feature>
<dbReference type="InterPro" id="IPR048279">
    <property type="entry name" value="MdtK-like"/>
</dbReference>
<name>A0A252F3D2_9FIRM</name>
<dbReference type="GO" id="GO:0015297">
    <property type="term" value="F:antiporter activity"/>
    <property type="evidence" value="ECO:0007669"/>
    <property type="project" value="InterPro"/>
</dbReference>
<keyword evidence="8 10" id="KW-0472">Membrane</keyword>
<evidence type="ECO:0000256" key="7">
    <source>
        <dbReference type="ARBA" id="ARBA00022989"/>
    </source>
</evidence>
<dbReference type="PIRSF" id="PIRSF006603">
    <property type="entry name" value="DinF"/>
    <property type="match status" value="1"/>
</dbReference>
<comment type="caution">
    <text evidence="11">The sequence shown here is derived from an EMBL/GenBank/DDBJ whole genome shotgun (WGS) entry which is preliminary data.</text>
</comment>
<dbReference type="RefSeq" id="WP_087020452.1">
    <property type="nucleotide sequence ID" value="NZ_CP178353.1"/>
</dbReference>
<evidence type="ECO:0000256" key="5">
    <source>
        <dbReference type="ARBA" id="ARBA00022475"/>
    </source>
</evidence>
<dbReference type="PANTHER" id="PTHR43823:SF3">
    <property type="entry name" value="MULTIDRUG EXPORT PROTEIN MEPA"/>
    <property type="match status" value="1"/>
</dbReference>